<dbReference type="OrthoDB" id="9766256at2"/>
<dbReference type="Proteomes" id="UP000245647">
    <property type="component" value="Unassembled WGS sequence"/>
</dbReference>
<dbReference type="PROSITE" id="PS51257">
    <property type="entry name" value="PROKAR_LIPOPROTEIN"/>
    <property type="match status" value="1"/>
</dbReference>
<accession>A0A2U2PLW1</accession>
<comment type="caution">
    <text evidence="3">The sequence shown here is derived from an EMBL/GenBank/DDBJ whole genome shotgun (WGS) entry which is preliminary data.</text>
</comment>
<gene>
    <name evidence="3" type="ORF">DDR33_00565</name>
</gene>
<feature type="signal peptide" evidence="2">
    <location>
        <begin position="1"/>
        <end position="23"/>
    </location>
</feature>
<evidence type="ECO:0000313" key="4">
    <source>
        <dbReference type="Proteomes" id="UP000245647"/>
    </source>
</evidence>
<organism evidence="3 4">
    <name type="scientific">Pararcticibacter amylolyticus</name>
    <dbReference type="NCBI Taxonomy" id="2173175"/>
    <lineage>
        <taxon>Bacteria</taxon>
        <taxon>Pseudomonadati</taxon>
        <taxon>Bacteroidota</taxon>
        <taxon>Sphingobacteriia</taxon>
        <taxon>Sphingobacteriales</taxon>
        <taxon>Sphingobacteriaceae</taxon>
        <taxon>Pararcticibacter</taxon>
    </lineage>
</organism>
<dbReference type="SUPFAM" id="SSF48452">
    <property type="entry name" value="TPR-like"/>
    <property type="match status" value="1"/>
</dbReference>
<dbReference type="Gene3D" id="1.25.40.390">
    <property type="match status" value="1"/>
</dbReference>
<evidence type="ECO:0000256" key="1">
    <source>
        <dbReference type="SAM" id="MobiDB-lite"/>
    </source>
</evidence>
<sequence length="532" mass="59261">MKFSNIYQYILVLLAMFTGVSCTKDFEEINTDPISYSSGNFNPNFLLTSAQLNYTGSTDFAYDTWRANLIYCSTMMQGFSTVISYWAGDKYILNEGYTSAYWGTSAVGAYTEQVKPVTELIEITKDKAQYKNLHQVARIWRAIVMERITDLYGDVPYTDAGMGYHTNNYYPKYDSQQSIYAGLLKEVEEASAALGNDGGTITGDAIYKGDIGKWKRFGYSLLLRMAMRLTKVDENTAKTFAQKAVGNTMTGNGDNAFIIHDESGGRVTQNRNSQVLRGDGGQEHFYVRWSDTFINFLKATNDPRLGKVAVTRLYPDESTKDKDQNPNAISAPSAQKGMPNGKDLSGIAAQDIRQHPSFTSFIDYSSPSPGMIKRTGPTFILTYAETEFLLAEAAQRWAIGGSAAAHYREGLKNALTFLGQYDEAMAISETEADQFAGNHPYNAANGLSMINNQYWAHTVTMLDFYETWSNWRRSGYPQLNPVIYPNNNTGGTIPRRFPYPAAEALTNADNYNAASSSVTGGDKLTGRVWWDK</sequence>
<dbReference type="AlphaFoldDB" id="A0A2U2PLW1"/>
<dbReference type="InterPro" id="IPR041662">
    <property type="entry name" value="SusD-like_2"/>
</dbReference>
<protein>
    <submittedName>
        <fullName evidence="3">SusD/RagB family nutrient-binding outer membrane lipoprotein</fullName>
    </submittedName>
</protein>
<keyword evidence="3" id="KW-0449">Lipoprotein</keyword>
<dbReference type="InterPro" id="IPR011990">
    <property type="entry name" value="TPR-like_helical_dom_sf"/>
</dbReference>
<reference evidence="3 4" key="1">
    <citation type="submission" date="2018-04" db="EMBL/GenBank/DDBJ databases">
        <title>Pedobacter chongqingensis sp. nov., isolated from a rottenly hemp rope.</title>
        <authorList>
            <person name="Cai Y."/>
        </authorList>
    </citation>
    <scope>NUCLEOTIDE SEQUENCE [LARGE SCALE GENOMIC DNA]</scope>
    <source>
        <strain evidence="3 4">FJ4-8</strain>
    </source>
</reference>
<feature type="region of interest" description="Disordered" evidence="1">
    <location>
        <begin position="316"/>
        <end position="341"/>
    </location>
</feature>
<evidence type="ECO:0000256" key="2">
    <source>
        <dbReference type="SAM" id="SignalP"/>
    </source>
</evidence>
<name>A0A2U2PLW1_9SPHI</name>
<evidence type="ECO:0000313" key="3">
    <source>
        <dbReference type="EMBL" id="PWG82395.1"/>
    </source>
</evidence>
<proteinExistence type="predicted"/>
<feature type="chain" id="PRO_5015415756" evidence="2">
    <location>
        <begin position="24"/>
        <end position="532"/>
    </location>
</feature>
<keyword evidence="4" id="KW-1185">Reference proteome</keyword>
<dbReference type="EMBL" id="QEAS01000001">
    <property type="protein sequence ID" value="PWG82395.1"/>
    <property type="molecule type" value="Genomic_DNA"/>
</dbReference>
<dbReference type="Pfam" id="PF12771">
    <property type="entry name" value="SusD-like_2"/>
    <property type="match status" value="1"/>
</dbReference>
<keyword evidence="2" id="KW-0732">Signal</keyword>